<sequence length="167" mass="18518">MGPTLGRRSGVTLLCWMGHWRPEPPPRDLEERKQSCPGKRKGRWETNPGSRGECRPRDHGGTPGYQNAVDDQRLAAAEPEQHWVHLVGSHSPQKSSQKSIPRSTDPTEEASPPLNRSGNPLRLGGRDPLGPWTCDVPPHDCRPAPRHLWLIAHLRSLAARGYLCGGE</sequence>
<feature type="region of interest" description="Disordered" evidence="1">
    <location>
        <begin position="18"/>
        <end position="126"/>
    </location>
</feature>
<gene>
    <name evidence="2" type="ORF">NDU88_005776</name>
</gene>
<accession>A0AAV7NNF5</accession>
<reference evidence="2" key="1">
    <citation type="journal article" date="2022" name="bioRxiv">
        <title>Sequencing and chromosome-scale assembly of the giantPleurodeles waltlgenome.</title>
        <authorList>
            <person name="Brown T."/>
            <person name="Elewa A."/>
            <person name="Iarovenko S."/>
            <person name="Subramanian E."/>
            <person name="Araus A.J."/>
            <person name="Petzold A."/>
            <person name="Susuki M."/>
            <person name="Suzuki K.-i.T."/>
            <person name="Hayashi T."/>
            <person name="Toyoda A."/>
            <person name="Oliveira C."/>
            <person name="Osipova E."/>
            <person name="Leigh N.D."/>
            <person name="Simon A."/>
            <person name="Yun M.H."/>
        </authorList>
    </citation>
    <scope>NUCLEOTIDE SEQUENCE</scope>
    <source>
        <strain evidence="2">20211129_DDA</strain>
        <tissue evidence="2">Liver</tissue>
    </source>
</reference>
<keyword evidence="3" id="KW-1185">Reference proteome</keyword>
<dbReference type="EMBL" id="JANPWB010000012">
    <property type="protein sequence ID" value="KAJ1117578.1"/>
    <property type="molecule type" value="Genomic_DNA"/>
</dbReference>
<evidence type="ECO:0000313" key="2">
    <source>
        <dbReference type="EMBL" id="KAJ1117578.1"/>
    </source>
</evidence>
<comment type="caution">
    <text evidence="2">The sequence shown here is derived from an EMBL/GenBank/DDBJ whole genome shotgun (WGS) entry which is preliminary data.</text>
</comment>
<protein>
    <submittedName>
        <fullName evidence="2">Uncharacterized protein</fullName>
    </submittedName>
</protein>
<evidence type="ECO:0000313" key="3">
    <source>
        <dbReference type="Proteomes" id="UP001066276"/>
    </source>
</evidence>
<dbReference type="Proteomes" id="UP001066276">
    <property type="component" value="Chromosome 8"/>
</dbReference>
<feature type="compositionally biased region" description="Basic and acidic residues" evidence="1">
    <location>
        <begin position="20"/>
        <end position="34"/>
    </location>
</feature>
<name>A0AAV7NNF5_PLEWA</name>
<proteinExistence type="predicted"/>
<dbReference type="AlphaFoldDB" id="A0AAV7NNF5"/>
<feature type="compositionally biased region" description="Polar residues" evidence="1">
    <location>
        <begin position="90"/>
        <end position="104"/>
    </location>
</feature>
<organism evidence="2 3">
    <name type="scientific">Pleurodeles waltl</name>
    <name type="common">Iberian ribbed newt</name>
    <dbReference type="NCBI Taxonomy" id="8319"/>
    <lineage>
        <taxon>Eukaryota</taxon>
        <taxon>Metazoa</taxon>
        <taxon>Chordata</taxon>
        <taxon>Craniata</taxon>
        <taxon>Vertebrata</taxon>
        <taxon>Euteleostomi</taxon>
        <taxon>Amphibia</taxon>
        <taxon>Batrachia</taxon>
        <taxon>Caudata</taxon>
        <taxon>Salamandroidea</taxon>
        <taxon>Salamandridae</taxon>
        <taxon>Pleurodelinae</taxon>
        <taxon>Pleurodeles</taxon>
    </lineage>
</organism>
<evidence type="ECO:0000256" key="1">
    <source>
        <dbReference type="SAM" id="MobiDB-lite"/>
    </source>
</evidence>